<dbReference type="EMBL" id="CYGY02000096">
    <property type="protein sequence ID" value="SIT50861.1"/>
    <property type="molecule type" value="Genomic_DNA"/>
</dbReference>
<keyword evidence="2" id="KW-1185">Reference proteome</keyword>
<accession>A0A1N7STP9</accession>
<proteinExistence type="predicted"/>
<sequence>MIRDTVRIPCIDKCALQPTSADGLHTKVSEYTTSALTMQHGICDIAHESFDCAAEIAPRSDISWNFYAAGS</sequence>
<evidence type="ECO:0000313" key="1">
    <source>
        <dbReference type="EMBL" id="SIT50861.1"/>
    </source>
</evidence>
<dbReference type="AlphaFoldDB" id="A0A1N7STP9"/>
<name>A0A1N7STP9_9BURK</name>
<reference evidence="1" key="1">
    <citation type="submission" date="2016-12" db="EMBL/GenBank/DDBJ databases">
        <authorList>
            <person name="Moulin L."/>
        </authorList>
    </citation>
    <scope>NUCLEOTIDE SEQUENCE [LARGE SCALE GENOMIC DNA]</scope>
    <source>
        <strain evidence="1">STM 7183</strain>
    </source>
</reference>
<dbReference type="Proteomes" id="UP000195569">
    <property type="component" value="Unassembled WGS sequence"/>
</dbReference>
<evidence type="ECO:0000313" key="2">
    <source>
        <dbReference type="Proteomes" id="UP000195569"/>
    </source>
</evidence>
<organism evidence="1 2">
    <name type="scientific">Paraburkholderia piptadeniae</name>
    <dbReference type="NCBI Taxonomy" id="1701573"/>
    <lineage>
        <taxon>Bacteria</taxon>
        <taxon>Pseudomonadati</taxon>
        <taxon>Pseudomonadota</taxon>
        <taxon>Betaproteobacteria</taxon>
        <taxon>Burkholderiales</taxon>
        <taxon>Burkholderiaceae</taxon>
        <taxon>Paraburkholderia</taxon>
    </lineage>
</organism>
<comment type="caution">
    <text evidence="1">The sequence shown here is derived from an EMBL/GenBank/DDBJ whole genome shotgun (WGS) entry which is preliminary data.</text>
</comment>
<gene>
    <name evidence="1" type="ORF">BN2476_960012</name>
</gene>
<protein>
    <submittedName>
        <fullName evidence="1">Uncharacterized protein</fullName>
    </submittedName>
</protein>